<dbReference type="KEGG" id="eba:ebA1507"/>
<keyword evidence="3" id="KW-1185">Reference proteome</keyword>
<proteinExistence type="predicted"/>
<dbReference type="STRING" id="76114.ebA1507"/>
<reference evidence="2 3" key="1">
    <citation type="journal article" date="2005" name="Arch. Microbiol.">
        <title>The genome sequence of an anaerobic aromatic-degrading denitrifying bacterium, strain EbN1.</title>
        <authorList>
            <person name="Rabus R."/>
            <person name="Kube M."/>
            <person name="Heider J."/>
            <person name="Beck A."/>
            <person name="Heitmann K."/>
            <person name="Widdel F."/>
            <person name="Reinhardt R."/>
        </authorList>
    </citation>
    <scope>NUCLEOTIDE SEQUENCE [LARGE SCALE GENOMIC DNA]</scope>
    <source>
        <strain evidence="2 3">EbN1</strain>
    </source>
</reference>
<dbReference type="EMBL" id="CR555306">
    <property type="protein sequence ID" value="CAI06950.1"/>
    <property type="molecule type" value="Genomic_DNA"/>
</dbReference>
<organism evidence="2 3">
    <name type="scientific">Aromatoleum aromaticum (strain DSM 19018 / LMG 30748 / EbN1)</name>
    <name type="common">Azoarcus sp. (strain EbN1)</name>
    <dbReference type="NCBI Taxonomy" id="76114"/>
    <lineage>
        <taxon>Bacteria</taxon>
        <taxon>Pseudomonadati</taxon>
        <taxon>Pseudomonadota</taxon>
        <taxon>Betaproteobacteria</taxon>
        <taxon>Rhodocyclales</taxon>
        <taxon>Rhodocyclaceae</taxon>
        <taxon>Aromatoleum</taxon>
    </lineage>
</organism>
<feature type="region of interest" description="Disordered" evidence="1">
    <location>
        <begin position="34"/>
        <end position="63"/>
    </location>
</feature>
<gene>
    <name evidence="2" type="ORF">ebA1507</name>
</gene>
<evidence type="ECO:0000313" key="3">
    <source>
        <dbReference type="Proteomes" id="UP000006552"/>
    </source>
</evidence>
<sequence>MLQAGVRKGLISDRHEGECLKNVWSVTSRAAFRSKPSSRTRPKGSITATLCPKATRSPPKSSHGGACMTEFRLDLDWQATGDADPLLRDRSAWLAIRLGDACLTRNLDTWSRTVRDNILVSAYPLAMWLAASWWRLSFEPLPAPGPQPDVDWRMAHELGAANHGYVWPRVVFAADGQSINVWAHQADNPKQSANYLCNLDAPRAVLLADFQLGVTRFIEDVIYRAEACDHRSTDLAALWAAVREDMSDERARARRTLEAELGFEPEECPAEHITHALRLQEATGTSAMSELAPIFGKSRHGTALDQLEALKDARGLMGAPQITPSPHTPSPTTPPWQRGMTAARALRKQLGNCGAPINNAQLLDLLGITQSQEAAWQPQQKHPVGIAKPTARGLIDFLPRKRHPIGKRFELARLVGEYMMRTGAESDWLVESDLATATQKRQRAFAAELLCPIDALVEFLDGDYSESAQEDAADHFEVSETTIAALLANNACLPIAESARLPYRVQTQAFQRLDT</sequence>
<protein>
    <recommendedName>
        <fullName evidence="4">IrrE N-terminal-like domain-containing protein</fullName>
    </recommendedName>
</protein>
<dbReference type="AlphaFoldDB" id="Q5P6W1"/>
<accession>Q5P6W1</accession>
<evidence type="ECO:0000313" key="2">
    <source>
        <dbReference type="EMBL" id="CAI06950.1"/>
    </source>
</evidence>
<dbReference type="eggNOG" id="ENOG502ZAC1">
    <property type="taxonomic scope" value="Bacteria"/>
</dbReference>
<dbReference type="HOGENOM" id="CLU_052023_0_0_4"/>
<name>Q5P6W1_AROAE</name>
<evidence type="ECO:0000256" key="1">
    <source>
        <dbReference type="SAM" id="MobiDB-lite"/>
    </source>
</evidence>
<evidence type="ECO:0008006" key="4">
    <source>
        <dbReference type="Google" id="ProtNLM"/>
    </source>
</evidence>
<dbReference type="Proteomes" id="UP000006552">
    <property type="component" value="Chromosome"/>
</dbReference>